<dbReference type="Proteomes" id="UP000886998">
    <property type="component" value="Unassembled WGS sequence"/>
</dbReference>
<evidence type="ECO:0000313" key="1">
    <source>
        <dbReference type="EMBL" id="GFY74621.1"/>
    </source>
</evidence>
<organism evidence="1 2">
    <name type="scientific">Trichonephila inaurata madagascariensis</name>
    <dbReference type="NCBI Taxonomy" id="2747483"/>
    <lineage>
        <taxon>Eukaryota</taxon>
        <taxon>Metazoa</taxon>
        <taxon>Ecdysozoa</taxon>
        <taxon>Arthropoda</taxon>
        <taxon>Chelicerata</taxon>
        <taxon>Arachnida</taxon>
        <taxon>Araneae</taxon>
        <taxon>Araneomorphae</taxon>
        <taxon>Entelegynae</taxon>
        <taxon>Araneoidea</taxon>
        <taxon>Nephilidae</taxon>
        <taxon>Trichonephila</taxon>
        <taxon>Trichonephila inaurata</taxon>
    </lineage>
</organism>
<accession>A0A8X6YKJ2</accession>
<name>A0A8X6YKJ2_9ARAC</name>
<proteinExistence type="predicted"/>
<sequence length="89" mass="10333">MEIQPLMQHIPRPVFQQYNTREHAGLNAQAFFDTLQVLLLIPFLNNPWMRHPLKTSRLTSIGDFFVPIVKKERMAFISGFANIHALSEI</sequence>
<comment type="caution">
    <text evidence="1">The sequence shown here is derived from an EMBL/GenBank/DDBJ whole genome shotgun (WGS) entry which is preliminary data.</text>
</comment>
<protein>
    <submittedName>
        <fullName evidence="1">Uncharacterized protein</fullName>
    </submittedName>
</protein>
<keyword evidence="2" id="KW-1185">Reference proteome</keyword>
<evidence type="ECO:0000313" key="2">
    <source>
        <dbReference type="Proteomes" id="UP000886998"/>
    </source>
</evidence>
<dbReference type="EMBL" id="BMAV01020851">
    <property type="protein sequence ID" value="GFY74621.1"/>
    <property type="molecule type" value="Genomic_DNA"/>
</dbReference>
<reference evidence="1" key="1">
    <citation type="submission" date="2020-08" db="EMBL/GenBank/DDBJ databases">
        <title>Multicomponent nature underlies the extraordinary mechanical properties of spider dragline silk.</title>
        <authorList>
            <person name="Kono N."/>
            <person name="Nakamura H."/>
            <person name="Mori M."/>
            <person name="Yoshida Y."/>
            <person name="Ohtoshi R."/>
            <person name="Malay A.D."/>
            <person name="Moran D.A.P."/>
            <person name="Tomita M."/>
            <person name="Numata K."/>
            <person name="Arakawa K."/>
        </authorList>
    </citation>
    <scope>NUCLEOTIDE SEQUENCE</scope>
</reference>
<dbReference type="AlphaFoldDB" id="A0A8X6YKJ2"/>
<gene>
    <name evidence="1" type="ORF">TNIN_240341</name>
</gene>